<accession>A0A6G0SMN8</accession>
<comment type="caution">
    <text evidence="1">The sequence shown here is derived from an EMBL/GenBank/DDBJ whole genome shotgun (WGS) entry which is preliminary data.</text>
</comment>
<organism evidence="1 2">
    <name type="scientific">Phytophthora fragariae</name>
    <dbReference type="NCBI Taxonomy" id="53985"/>
    <lineage>
        <taxon>Eukaryota</taxon>
        <taxon>Sar</taxon>
        <taxon>Stramenopiles</taxon>
        <taxon>Oomycota</taxon>
        <taxon>Peronosporomycetes</taxon>
        <taxon>Peronosporales</taxon>
        <taxon>Peronosporaceae</taxon>
        <taxon>Phytophthora</taxon>
    </lineage>
</organism>
<evidence type="ECO:0000313" key="1">
    <source>
        <dbReference type="EMBL" id="KAE9361722.1"/>
    </source>
</evidence>
<gene>
    <name evidence="1" type="ORF">PF008_g754</name>
</gene>
<name>A0A6G0SMN8_9STRA</name>
<dbReference type="AlphaFoldDB" id="A0A6G0SMN8"/>
<evidence type="ECO:0000313" key="2">
    <source>
        <dbReference type="Proteomes" id="UP000486351"/>
    </source>
</evidence>
<proteinExistence type="predicted"/>
<reference evidence="1 2" key="1">
    <citation type="submission" date="2018-09" db="EMBL/GenBank/DDBJ databases">
        <title>Genomic investigation of the strawberry pathogen Phytophthora fragariae indicates pathogenicity is determined by transcriptional variation in three key races.</title>
        <authorList>
            <person name="Adams T.M."/>
            <person name="Armitage A.D."/>
            <person name="Sobczyk M.K."/>
            <person name="Bates H.J."/>
            <person name="Dunwell J.M."/>
            <person name="Nellist C.F."/>
            <person name="Harrison R.J."/>
        </authorList>
    </citation>
    <scope>NUCLEOTIDE SEQUENCE [LARGE SCALE GENOMIC DNA]</scope>
    <source>
        <strain evidence="1 2">NOV-77</strain>
    </source>
</reference>
<protein>
    <submittedName>
        <fullName evidence="1">Uncharacterized protein</fullName>
    </submittedName>
</protein>
<dbReference type="Proteomes" id="UP000486351">
    <property type="component" value="Unassembled WGS sequence"/>
</dbReference>
<dbReference type="EMBL" id="QXFY01000017">
    <property type="protein sequence ID" value="KAE9361722.1"/>
    <property type="molecule type" value="Genomic_DNA"/>
</dbReference>
<sequence length="181" mass="19989">MLGRVCYWTVCAAGPCVQLDRVCCWTVCAAGPCVLLGRVCCWTVCAAGPRVLLDRVCYWAVCCWAVCCWVVCAGLCAAGLRVLGCVCCWTLGRVPCWTVRWFAPVGCFCCIQCDLPAPMELVRQFGYASKTQEWRKGVIGRWVDDFAFVVALTKLVKEDGKMACFVERPHGFDDRANGCSL</sequence>